<dbReference type="Pfam" id="PF13639">
    <property type="entry name" value="zf-RING_2"/>
    <property type="match status" value="1"/>
</dbReference>
<dbReference type="SUPFAM" id="SSF57850">
    <property type="entry name" value="RING/U-box"/>
    <property type="match status" value="1"/>
</dbReference>
<dbReference type="InterPro" id="IPR013083">
    <property type="entry name" value="Znf_RING/FYVE/PHD"/>
</dbReference>
<accession>A0AAV8UQQ3</accession>
<dbReference type="EMBL" id="JAMWBK010000005">
    <property type="protein sequence ID" value="KAJ8904833.1"/>
    <property type="molecule type" value="Genomic_DNA"/>
</dbReference>
<protein>
    <recommendedName>
        <fullName evidence="6">RING-type domain-containing protein</fullName>
    </recommendedName>
</protein>
<keyword evidence="5" id="KW-1133">Transmembrane helix</keyword>
<dbReference type="InterPro" id="IPR051834">
    <property type="entry name" value="RING_finger_E3_ligase"/>
</dbReference>
<dbReference type="PANTHER" id="PTHR45931:SF16">
    <property type="entry name" value="RING_U-BOX SUPERFAMILY PROTEIN"/>
    <property type="match status" value="1"/>
</dbReference>
<keyword evidence="5" id="KW-0812">Transmembrane</keyword>
<sequence>MLPGKISRRQVAAEPKCSMDSHFEHRWIRIRGREMASFISRQSNASTTAPGPGPDELLVIDWTDLPLFLQAMIEFIWGLVLGIVTTLLVALLLKLAQWVADSTQESFARMRRRSLFNSFPIRTYTESSYRNGCLEVCAVCLEEIKIGEKIPVLQCGHVFHKPCLQPWLEKHSQCPLCRLNLYSLKTSDESSTSTQLLTAGVPLSPESYGALAVTQSNTTIANESNAQALSLTINDMEIV</sequence>
<organism evidence="7 8">
    <name type="scientific">Rhodosorus marinus</name>
    <dbReference type="NCBI Taxonomy" id="101924"/>
    <lineage>
        <taxon>Eukaryota</taxon>
        <taxon>Rhodophyta</taxon>
        <taxon>Stylonematophyceae</taxon>
        <taxon>Stylonematales</taxon>
        <taxon>Stylonemataceae</taxon>
        <taxon>Rhodosorus</taxon>
    </lineage>
</organism>
<dbReference type="CDD" id="cd16454">
    <property type="entry name" value="RING-H2_PA-TM-RING"/>
    <property type="match status" value="1"/>
</dbReference>
<proteinExistence type="predicted"/>
<evidence type="ECO:0000256" key="5">
    <source>
        <dbReference type="SAM" id="Phobius"/>
    </source>
</evidence>
<evidence type="ECO:0000313" key="7">
    <source>
        <dbReference type="EMBL" id="KAJ8904833.1"/>
    </source>
</evidence>
<evidence type="ECO:0000256" key="4">
    <source>
        <dbReference type="PROSITE-ProRule" id="PRU00175"/>
    </source>
</evidence>
<dbReference type="PANTHER" id="PTHR45931">
    <property type="entry name" value="SI:CH211-59O9.10"/>
    <property type="match status" value="1"/>
</dbReference>
<evidence type="ECO:0000259" key="6">
    <source>
        <dbReference type="PROSITE" id="PS50089"/>
    </source>
</evidence>
<evidence type="ECO:0000256" key="3">
    <source>
        <dbReference type="ARBA" id="ARBA00022833"/>
    </source>
</evidence>
<dbReference type="Proteomes" id="UP001157974">
    <property type="component" value="Unassembled WGS sequence"/>
</dbReference>
<keyword evidence="1" id="KW-0479">Metal-binding</keyword>
<dbReference type="PROSITE" id="PS50089">
    <property type="entry name" value="ZF_RING_2"/>
    <property type="match status" value="1"/>
</dbReference>
<dbReference type="GO" id="GO:0005634">
    <property type="term" value="C:nucleus"/>
    <property type="evidence" value="ECO:0007669"/>
    <property type="project" value="TreeGrafter"/>
</dbReference>
<evidence type="ECO:0000256" key="1">
    <source>
        <dbReference type="ARBA" id="ARBA00022723"/>
    </source>
</evidence>
<dbReference type="SMART" id="SM00184">
    <property type="entry name" value="RING"/>
    <property type="match status" value="1"/>
</dbReference>
<gene>
    <name evidence="7" type="ORF">NDN08_001347</name>
</gene>
<name>A0AAV8UQQ3_9RHOD</name>
<dbReference type="Gene3D" id="3.30.40.10">
    <property type="entry name" value="Zinc/RING finger domain, C3HC4 (zinc finger)"/>
    <property type="match status" value="1"/>
</dbReference>
<evidence type="ECO:0000256" key="2">
    <source>
        <dbReference type="ARBA" id="ARBA00022771"/>
    </source>
</evidence>
<dbReference type="InterPro" id="IPR001841">
    <property type="entry name" value="Znf_RING"/>
</dbReference>
<dbReference type="AlphaFoldDB" id="A0AAV8UQQ3"/>
<comment type="caution">
    <text evidence="7">The sequence shown here is derived from an EMBL/GenBank/DDBJ whole genome shotgun (WGS) entry which is preliminary data.</text>
</comment>
<keyword evidence="5" id="KW-0472">Membrane</keyword>
<dbReference type="GO" id="GO:0061630">
    <property type="term" value="F:ubiquitin protein ligase activity"/>
    <property type="evidence" value="ECO:0007669"/>
    <property type="project" value="TreeGrafter"/>
</dbReference>
<keyword evidence="2 4" id="KW-0863">Zinc-finger</keyword>
<dbReference type="GO" id="GO:0006511">
    <property type="term" value="P:ubiquitin-dependent protein catabolic process"/>
    <property type="evidence" value="ECO:0007669"/>
    <property type="project" value="TreeGrafter"/>
</dbReference>
<evidence type="ECO:0000313" key="8">
    <source>
        <dbReference type="Proteomes" id="UP001157974"/>
    </source>
</evidence>
<keyword evidence="8" id="KW-1185">Reference proteome</keyword>
<feature type="transmembrane region" description="Helical" evidence="5">
    <location>
        <begin position="67"/>
        <end position="93"/>
    </location>
</feature>
<feature type="domain" description="RING-type" evidence="6">
    <location>
        <begin position="137"/>
        <end position="178"/>
    </location>
</feature>
<reference evidence="7 8" key="1">
    <citation type="journal article" date="2023" name="Nat. Commun.">
        <title>Origin of minicircular mitochondrial genomes in red algae.</title>
        <authorList>
            <person name="Lee Y."/>
            <person name="Cho C.H."/>
            <person name="Lee Y.M."/>
            <person name="Park S.I."/>
            <person name="Yang J.H."/>
            <person name="West J.A."/>
            <person name="Bhattacharya D."/>
            <person name="Yoon H.S."/>
        </authorList>
    </citation>
    <scope>NUCLEOTIDE SEQUENCE [LARGE SCALE GENOMIC DNA]</scope>
    <source>
        <strain evidence="7 8">CCMP1338</strain>
        <tissue evidence="7">Whole cell</tissue>
    </source>
</reference>
<keyword evidence="3" id="KW-0862">Zinc</keyword>
<dbReference type="GO" id="GO:0008270">
    <property type="term" value="F:zinc ion binding"/>
    <property type="evidence" value="ECO:0007669"/>
    <property type="project" value="UniProtKB-KW"/>
</dbReference>